<keyword evidence="6" id="KW-1133">Transmembrane helix</keyword>
<evidence type="ECO:0000313" key="10">
    <source>
        <dbReference type="EMBL" id="KAK4597643.1"/>
    </source>
</evidence>
<keyword evidence="5" id="KW-0677">Repeat</keyword>
<keyword evidence="8" id="KW-0675">Receptor</keyword>
<keyword evidence="2" id="KW-0433">Leucine-rich repeat</keyword>
<evidence type="ECO:0000256" key="3">
    <source>
        <dbReference type="ARBA" id="ARBA00022692"/>
    </source>
</evidence>
<evidence type="ECO:0000313" key="11">
    <source>
        <dbReference type="Proteomes" id="UP001324115"/>
    </source>
</evidence>
<keyword evidence="3" id="KW-0812">Transmembrane</keyword>
<dbReference type="PANTHER" id="PTHR48063">
    <property type="entry name" value="LRR RECEPTOR-LIKE KINASE"/>
    <property type="match status" value="1"/>
</dbReference>
<keyword evidence="9" id="KW-0325">Glycoprotein</keyword>
<proteinExistence type="predicted"/>
<accession>A0AAN7FPI3</accession>
<evidence type="ECO:0000256" key="6">
    <source>
        <dbReference type="ARBA" id="ARBA00022989"/>
    </source>
</evidence>
<dbReference type="FunFam" id="3.80.10.10:FF:000041">
    <property type="entry name" value="LRR receptor-like serine/threonine-protein kinase ERECTA"/>
    <property type="match status" value="1"/>
</dbReference>
<evidence type="ECO:0000256" key="9">
    <source>
        <dbReference type="ARBA" id="ARBA00023180"/>
    </source>
</evidence>
<sequence length="266" mass="30055">MILFALVIDLSSNHFKGPLPRISSNVFVLDLSKNSFSRSISHFLCFRMNEQKYIGYLNLEKNHFSGIIPNCLMNWNYLEVLNLGNNNFSGNIQELMGSLTYLKSLHLYKNKFFGKLPSSLKNWEQLITIDVAENRFVGNIASWIGHRCTSLMFLNLRSNYFHGHIPKELCALASLQILDLSHNKLSGSIPRCVKNFSAMATNNISNDHLNSYGSSNPHGESFPLESALLVIKGKFLEYSTILQLVKSIDFSKNSLSGEIPEEVTNL</sequence>
<dbReference type="Pfam" id="PF00560">
    <property type="entry name" value="LRR_1"/>
    <property type="match status" value="4"/>
</dbReference>
<evidence type="ECO:0000256" key="5">
    <source>
        <dbReference type="ARBA" id="ARBA00022737"/>
    </source>
</evidence>
<evidence type="ECO:0000256" key="4">
    <source>
        <dbReference type="ARBA" id="ARBA00022729"/>
    </source>
</evidence>
<comment type="caution">
    <text evidence="10">The sequence shown here is derived from an EMBL/GenBank/DDBJ whole genome shotgun (WGS) entry which is preliminary data.</text>
</comment>
<evidence type="ECO:0000256" key="2">
    <source>
        <dbReference type="ARBA" id="ARBA00022614"/>
    </source>
</evidence>
<dbReference type="GO" id="GO:0016020">
    <property type="term" value="C:membrane"/>
    <property type="evidence" value="ECO:0007669"/>
    <property type="project" value="UniProtKB-SubCell"/>
</dbReference>
<evidence type="ECO:0000256" key="8">
    <source>
        <dbReference type="ARBA" id="ARBA00023170"/>
    </source>
</evidence>
<protein>
    <submittedName>
        <fullName evidence="10">Uncharacterized protein</fullName>
    </submittedName>
</protein>
<dbReference type="Gene3D" id="3.80.10.10">
    <property type="entry name" value="Ribonuclease Inhibitor"/>
    <property type="match status" value="1"/>
</dbReference>
<evidence type="ECO:0000256" key="1">
    <source>
        <dbReference type="ARBA" id="ARBA00004479"/>
    </source>
</evidence>
<dbReference type="InterPro" id="IPR046956">
    <property type="entry name" value="RLP23-like"/>
</dbReference>
<dbReference type="PRINTS" id="PR00019">
    <property type="entry name" value="LEURICHRPT"/>
</dbReference>
<gene>
    <name evidence="10" type="ORF">RGQ29_015248</name>
</gene>
<reference evidence="10 11" key="1">
    <citation type="journal article" date="2023" name="G3 (Bethesda)">
        <title>A haplotype-resolved chromosome-scale genome for Quercus rubra L. provides insights into the genetics of adaptive traits for red oak species.</title>
        <authorList>
            <person name="Kapoor B."/>
            <person name="Jenkins J."/>
            <person name="Schmutz J."/>
            <person name="Zhebentyayeva T."/>
            <person name="Kuelheim C."/>
            <person name="Coggeshall M."/>
            <person name="Heim C."/>
            <person name="Lasky J.R."/>
            <person name="Leites L."/>
            <person name="Islam-Faridi N."/>
            <person name="Romero-Severson J."/>
            <person name="DeLeo V.L."/>
            <person name="Lucas S.M."/>
            <person name="Lazic D."/>
            <person name="Gailing O."/>
            <person name="Carlson J."/>
            <person name="Staton M."/>
        </authorList>
    </citation>
    <scope>NUCLEOTIDE SEQUENCE [LARGE SCALE GENOMIC DNA]</scope>
    <source>
        <strain evidence="10">Pseudo-F2</strain>
    </source>
</reference>
<dbReference type="PANTHER" id="PTHR48063:SF98">
    <property type="entry name" value="LRR RECEPTOR-LIKE SERINE_THREONINE-PROTEIN KINASE FLS2"/>
    <property type="match status" value="1"/>
</dbReference>
<dbReference type="InterPro" id="IPR001611">
    <property type="entry name" value="Leu-rich_rpt"/>
</dbReference>
<dbReference type="AlphaFoldDB" id="A0AAN7FPI3"/>
<dbReference type="SUPFAM" id="SSF52058">
    <property type="entry name" value="L domain-like"/>
    <property type="match status" value="1"/>
</dbReference>
<keyword evidence="7" id="KW-0472">Membrane</keyword>
<evidence type="ECO:0000256" key="7">
    <source>
        <dbReference type="ARBA" id="ARBA00023136"/>
    </source>
</evidence>
<dbReference type="Proteomes" id="UP001324115">
    <property type="component" value="Unassembled WGS sequence"/>
</dbReference>
<keyword evidence="11" id="KW-1185">Reference proteome</keyword>
<name>A0AAN7FPI3_QUERU</name>
<keyword evidence="4" id="KW-0732">Signal</keyword>
<dbReference type="Pfam" id="PF13855">
    <property type="entry name" value="LRR_8"/>
    <property type="match status" value="1"/>
</dbReference>
<comment type="subcellular location">
    <subcellularLocation>
        <location evidence="1">Membrane</location>
        <topology evidence="1">Single-pass type I membrane protein</topology>
    </subcellularLocation>
</comment>
<organism evidence="10 11">
    <name type="scientific">Quercus rubra</name>
    <name type="common">Northern red oak</name>
    <name type="synonym">Quercus borealis</name>
    <dbReference type="NCBI Taxonomy" id="3512"/>
    <lineage>
        <taxon>Eukaryota</taxon>
        <taxon>Viridiplantae</taxon>
        <taxon>Streptophyta</taxon>
        <taxon>Embryophyta</taxon>
        <taxon>Tracheophyta</taxon>
        <taxon>Spermatophyta</taxon>
        <taxon>Magnoliopsida</taxon>
        <taxon>eudicotyledons</taxon>
        <taxon>Gunneridae</taxon>
        <taxon>Pentapetalae</taxon>
        <taxon>rosids</taxon>
        <taxon>fabids</taxon>
        <taxon>Fagales</taxon>
        <taxon>Fagaceae</taxon>
        <taxon>Quercus</taxon>
    </lineage>
</organism>
<dbReference type="InterPro" id="IPR032675">
    <property type="entry name" value="LRR_dom_sf"/>
</dbReference>
<dbReference type="EMBL" id="JAXUIC010000003">
    <property type="protein sequence ID" value="KAK4597643.1"/>
    <property type="molecule type" value="Genomic_DNA"/>
</dbReference>